<name>A0ABD3HKQ5_9MARC</name>
<keyword evidence="6" id="KW-1185">Reference proteome</keyword>
<evidence type="ECO:0000256" key="3">
    <source>
        <dbReference type="SAM" id="MobiDB-lite"/>
    </source>
</evidence>
<feature type="domain" description="QLQ" evidence="4">
    <location>
        <begin position="175"/>
        <end position="210"/>
    </location>
</feature>
<sequence length="235" mass="24756">MEPKSFGRDSVISTTQLVQYDDDEENEDKLDSVHRAPPREGIDLGGGAQAAGAHLGGLQHVTAGMGVPHLDLSHPLGGIDLGLGIGRGAEGGEQPGHMVLPGGEVSAALAPDEAMRVYYSSSEVAQVQITPLASHAPGEYGQEELQQRSIDAVAEEGPVNQGGYLQEAVLEVASSFSESQQTQLRAQILIYGDLIKGVLPEHNLMLSAFQDGPEGLLIVRYPSHSFKEADVVSVG</sequence>
<proteinExistence type="predicted"/>
<comment type="caution">
    <text evidence="5">The sequence shown here is derived from an EMBL/GenBank/DDBJ whole genome shotgun (WGS) entry which is preliminary data.</text>
</comment>
<keyword evidence="2" id="KW-0539">Nucleus</keyword>
<dbReference type="GO" id="GO:0005634">
    <property type="term" value="C:nucleus"/>
    <property type="evidence" value="ECO:0007669"/>
    <property type="project" value="UniProtKB-SubCell"/>
</dbReference>
<gene>
    <name evidence="5" type="ORF">R1sor_004623</name>
</gene>
<protein>
    <recommendedName>
        <fullName evidence="4">QLQ domain-containing protein</fullName>
    </recommendedName>
</protein>
<evidence type="ECO:0000256" key="2">
    <source>
        <dbReference type="ARBA" id="ARBA00023242"/>
    </source>
</evidence>
<evidence type="ECO:0000259" key="4">
    <source>
        <dbReference type="PROSITE" id="PS51666"/>
    </source>
</evidence>
<dbReference type="PROSITE" id="PS51666">
    <property type="entry name" value="QLQ"/>
    <property type="match status" value="1"/>
</dbReference>
<feature type="region of interest" description="Disordered" evidence="3">
    <location>
        <begin position="1"/>
        <end position="48"/>
    </location>
</feature>
<evidence type="ECO:0000313" key="5">
    <source>
        <dbReference type="EMBL" id="KAL3690972.1"/>
    </source>
</evidence>
<dbReference type="EMBL" id="JBJQOH010000003">
    <property type="protein sequence ID" value="KAL3690972.1"/>
    <property type="molecule type" value="Genomic_DNA"/>
</dbReference>
<feature type="compositionally biased region" description="Basic and acidic residues" evidence="3">
    <location>
        <begin position="29"/>
        <end position="42"/>
    </location>
</feature>
<evidence type="ECO:0000256" key="1">
    <source>
        <dbReference type="ARBA" id="ARBA00004123"/>
    </source>
</evidence>
<organism evidence="5 6">
    <name type="scientific">Riccia sorocarpa</name>
    <dbReference type="NCBI Taxonomy" id="122646"/>
    <lineage>
        <taxon>Eukaryota</taxon>
        <taxon>Viridiplantae</taxon>
        <taxon>Streptophyta</taxon>
        <taxon>Embryophyta</taxon>
        <taxon>Marchantiophyta</taxon>
        <taxon>Marchantiopsida</taxon>
        <taxon>Marchantiidae</taxon>
        <taxon>Marchantiales</taxon>
        <taxon>Ricciaceae</taxon>
        <taxon>Riccia</taxon>
    </lineage>
</organism>
<reference evidence="5 6" key="1">
    <citation type="submission" date="2024-09" db="EMBL/GenBank/DDBJ databases">
        <title>Chromosome-scale assembly of Riccia sorocarpa.</title>
        <authorList>
            <person name="Paukszto L."/>
        </authorList>
    </citation>
    <scope>NUCLEOTIDE SEQUENCE [LARGE SCALE GENOMIC DNA]</scope>
    <source>
        <strain evidence="5">LP-2024</strain>
        <tissue evidence="5">Aerial parts of the thallus</tissue>
    </source>
</reference>
<dbReference type="AlphaFoldDB" id="A0ABD3HKQ5"/>
<evidence type="ECO:0000313" key="6">
    <source>
        <dbReference type="Proteomes" id="UP001633002"/>
    </source>
</evidence>
<comment type="subcellular location">
    <subcellularLocation>
        <location evidence="1">Nucleus</location>
    </subcellularLocation>
</comment>
<dbReference type="InterPro" id="IPR014978">
    <property type="entry name" value="Gln-Leu-Gln_QLQ"/>
</dbReference>
<dbReference type="Proteomes" id="UP001633002">
    <property type="component" value="Unassembled WGS sequence"/>
</dbReference>
<accession>A0ABD3HKQ5</accession>